<dbReference type="PANTHER" id="PTHR10353">
    <property type="entry name" value="GLYCOSYL HYDROLASE"/>
    <property type="match status" value="1"/>
</dbReference>
<dbReference type="InterPro" id="IPR017853">
    <property type="entry name" value="GH"/>
</dbReference>
<dbReference type="OrthoDB" id="65569at2759"/>
<proteinExistence type="inferred from homology"/>
<dbReference type="Proteomes" id="UP000324897">
    <property type="component" value="Unassembled WGS sequence"/>
</dbReference>
<reference evidence="5 6" key="1">
    <citation type="journal article" date="2019" name="Sci. Rep.">
        <title>A high-quality genome of Eragrostis curvula grass provides insights into Poaceae evolution and supports new strategies to enhance forage quality.</title>
        <authorList>
            <person name="Carballo J."/>
            <person name="Santos B.A.C.M."/>
            <person name="Zappacosta D."/>
            <person name="Garbus I."/>
            <person name="Selva J.P."/>
            <person name="Gallo C.A."/>
            <person name="Diaz A."/>
            <person name="Albertini E."/>
            <person name="Caccamo M."/>
            <person name="Echenique V."/>
        </authorList>
    </citation>
    <scope>NUCLEOTIDE SEQUENCE [LARGE SCALE GENOMIC DNA]</scope>
    <source>
        <strain evidence="6">cv. Victoria</strain>
        <tissue evidence="5">Leaf</tissue>
    </source>
</reference>
<comment type="similarity">
    <text evidence="1 3">Belongs to the glycosyl hydrolase 1 family.</text>
</comment>
<evidence type="ECO:0000256" key="1">
    <source>
        <dbReference type="ARBA" id="ARBA00010838"/>
    </source>
</evidence>
<evidence type="ECO:0000256" key="4">
    <source>
        <dbReference type="SAM" id="SignalP"/>
    </source>
</evidence>
<protein>
    <submittedName>
        <fullName evidence="5">Uncharacterized protein</fullName>
    </submittedName>
</protein>
<comment type="caution">
    <text evidence="5">The sequence shown here is derived from an EMBL/GenBank/DDBJ whole genome shotgun (WGS) entry which is preliminary data.</text>
</comment>
<keyword evidence="4" id="KW-0732">Signal</keyword>
<evidence type="ECO:0000256" key="2">
    <source>
        <dbReference type="ARBA" id="ARBA00022801"/>
    </source>
</evidence>
<dbReference type="PANTHER" id="PTHR10353:SF204">
    <property type="entry name" value="BETA-GLUCOSIDASE 20"/>
    <property type="match status" value="1"/>
</dbReference>
<dbReference type="Gene3D" id="3.20.20.80">
    <property type="entry name" value="Glycosidases"/>
    <property type="match status" value="1"/>
</dbReference>
<evidence type="ECO:0000256" key="3">
    <source>
        <dbReference type="RuleBase" id="RU003690"/>
    </source>
</evidence>
<evidence type="ECO:0000313" key="6">
    <source>
        <dbReference type="Proteomes" id="UP000324897"/>
    </source>
</evidence>
<keyword evidence="6" id="KW-1185">Reference proteome</keyword>
<dbReference type="GO" id="GO:0008422">
    <property type="term" value="F:beta-glucosidase activity"/>
    <property type="evidence" value="ECO:0007669"/>
    <property type="project" value="UniProtKB-ARBA"/>
</dbReference>
<dbReference type="PRINTS" id="PR00131">
    <property type="entry name" value="GLHYDRLASE1"/>
</dbReference>
<organism evidence="5 6">
    <name type="scientific">Eragrostis curvula</name>
    <name type="common">weeping love grass</name>
    <dbReference type="NCBI Taxonomy" id="38414"/>
    <lineage>
        <taxon>Eukaryota</taxon>
        <taxon>Viridiplantae</taxon>
        <taxon>Streptophyta</taxon>
        <taxon>Embryophyta</taxon>
        <taxon>Tracheophyta</taxon>
        <taxon>Spermatophyta</taxon>
        <taxon>Magnoliopsida</taxon>
        <taxon>Liliopsida</taxon>
        <taxon>Poales</taxon>
        <taxon>Poaceae</taxon>
        <taxon>PACMAD clade</taxon>
        <taxon>Chloridoideae</taxon>
        <taxon>Eragrostideae</taxon>
        <taxon>Eragrostidinae</taxon>
        <taxon>Eragrostis</taxon>
    </lineage>
</organism>
<dbReference type="EMBL" id="RWGY01000009">
    <property type="protein sequence ID" value="TVU34212.1"/>
    <property type="molecule type" value="Genomic_DNA"/>
</dbReference>
<dbReference type="AlphaFoldDB" id="A0A5J9VD39"/>
<sequence>MARSIHKLSFSSWRLLPLLLLCVQAVSALKFTRGDFPEKFAFGAGTAAYQYEGAAAEDGRSPSIWDTYAHSARNLNEGTGDIASDGYHKYKALCAPPEDVKLMTDMGMEAYRFTISWSRLIPGIQINVVLYHMDLPQILEDEYGGWVSPRIIDDFTAYADVCFREFGDRVAHWTTMLEPNIMAQGCYDNGGLPPNRCSHPYGTNCTVGNSTTEPYLFVHHSLLAHSSIVKLYREKYQTTQKGIIGLNMYSMGLYPFTDSAEDIDATERAKSFLYGWILHPLVYGDYPETMRKAAGSRLPSFSNNESELVINAFDFIGLNHYSSIYVSNNADAVEGPLQDFTADMATLFTATKNDAPTTMLLPGKMVDPQGLEHILRYFQNTYGNFSFYIQENGYGGADGKLNDVERIDYLAKYMASTLKAIGSGANVRGYSVWSFVDLYEIFGGYKSYYGLVAVNFNTTGRRRQLRHSAHWYSDFLKNNAIIEVEGDFAVTISHAQL</sequence>
<name>A0A5J9VD39_9POAL</name>
<keyword evidence="2" id="KW-0378">Hydrolase</keyword>
<dbReference type="Gramene" id="TVU34212">
    <property type="protein sequence ID" value="TVU34212"/>
    <property type="gene ID" value="EJB05_16043"/>
</dbReference>
<dbReference type="InterPro" id="IPR033132">
    <property type="entry name" value="GH_1_N_CS"/>
</dbReference>
<dbReference type="GO" id="GO:0005975">
    <property type="term" value="P:carbohydrate metabolic process"/>
    <property type="evidence" value="ECO:0007669"/>
    <property type="project" value="InterPro"/>
</dbReference>
<accession>A0A5J9VD39</accession>
<feature type="chain" id="PRO_5023936777" evidence="4">
    <location>
        <begin position="29"/>
        <end position="497"/>
    </location>
</feature>
<dbReference type="InterPro" id="IPR001360">
    <property type="entry name" value="Glyco_hydro_1"/>
</dbReference>
<gene>
    <name evidence="5" type="ORF">EJB05_16043</name>
</gene>
<evidence type="ECO:0000313" key="5">
    <source>
        <dbReference type="EMBL" id="TVU34212.1"/>
    </source>
</evidence>
<feature type="signal peptide" evidence="4">
    <location>
        <begin position="1"/>
        <end position="28"/>
    </location>
</feature>
<dbReference type="PROSITE" id="PS00653">
    <property type="entry name" value="GLYCOSYL_HYDROL_F1_2"/>
    <property type="match status" value="1"/>
</dbReference>
<dbReference type="SUPFAM" id="SSF51445">
    <property type="entry name" value="(Trans)glycosidases"/>
    <property type="match status" value="1"/>
</dbReference>
<dbReference type="Pfam" id="PF00232">
    <property type="entry name" value="Glyco_hydro_1"/>
    <property type="match status" value="2"/>
</dbReference>